<accession>A0A3G8YMC3</accession>
<name>A0A3G8YMC3_9DEIO</name>
<evidence type="ECO:0000313" key="3">
    <source>
        <dbReference type="Proteomes" id="UP000276417"/>
    </source>
</evidence>
<dbReference type="KEGG" id="dph:EHF33_20775"/>
<gene>
    <name evidence="2" type="ORF">EHF33_20775</name>
</gene>
<dbReference type="OrthoDB" id="9940659at2"/>
<organism evidence="2 3">
    <name type="scientific">Deinococcus psychrotolerans</name>
    <dbReference type="NCBI Taxonomy" id="2489213"/>
    <lineage>
        <taxon>Bacteria</taxon>
        <taxon>Thermotogati</taxon>
        <taxon>Deinococcota</taxon>
        <taxon>Deinococci</taxon>
        <taxon>Deinococcales</taxon>
        <taxon>Deinococcaceae</taxon>
        <taxon>Deinococcus</taxon>
    </lineage>
</organism>
<geneLocation type="plasmid" evidence="2 3">
    <name>unnamed4</name>
</geneLocation>
<dbReference type="EMBL" id="CP034188">
    <property type="protein sequence ID" value="AZI45347.1"/>
    <property type="molecule type" value="Genomic_DNA"/>
</dbReference>
<dbReference type="AlphaFoldDB" id="A0A3G8YMC3"/>
<proteinExistence type="predicted"/>
<feature type="transmembrane region" description="Helical" evidence="1">
    <location>
        <begin position="42"/>
        <end position="63"/>
    </location>
</feature>
<dbReference type="Proteomes" id="UP000276417">
    <property type="component" value="Plasmid unnamed4"/>
</dbReference>
<keyword evidence="1" id="KW-0812">Transmembrane</keyword>
<sequence length="70" mass="8208">MTQTAYFRAVILTSIKKRWSWLLGLPVLLFIMLMIAEQQLWFSAALTVVSLFLLTGYAAWASYQRHKYSY</sequence>
<dbReference type="RefSeq" id="WP_124875865.1">
    <property type="nucleotide sequence ID" value="NZ_CP034188.1"/>
</dbReference>
<keyword evidence="1" id="KW-1133">Transmembrane helix</keyword>
<evidence type="ECO:0000313" key="2">
    <source>
        <dbReference type="EMBL" id="AZI45347.1"/>
    </source>
</evidence>
<keyword evidence="1" id="KW-0472">Membrane</keyword>
<feature type="transmembrane region" description="Helical" evidence="1">
    <location>
        <begin position="20"/>
        <end position="36"/>
    </location>
</feature>
<keyword evidence="3" id="KW-1185">Reference proteome</keyword>
<protein>
    <submittedName>
        <fullName evidence="2">Uncharacterized protein</fullName>
    </submittedName>
</protein>
<reference evidence="2 3" key="1">
    <citation type="submission" date="2018-11" db="EMBL/GenBank/DDBJ databases">
        <title>Deinococcus shelandsis sp. nov., isolated from South Shetland Islands soil of Antarctica.</title>
        <authorList>
            <person name="Tian J."/>
        </authorList>
    </citation>
    <scope>NUCLEOTIDE SEQUENCE [LARGE SCALE GENOMIC DNA]</scope>
    <source>
        <strain evidence="2 3">S14-83T</strain>
        <plasmid evidence="2 3">unnamed4</plasmid>
    </source>
</reference>
<keyword evidence="2" id="KW-0614">Plasmid</keyword>
<evidence type="ECO:0000256" key="1">
    <source>
        <dbReference type="SAM" id="Phobius"/>
    </source>
</evidence>